<keyword evidence="5" id="KW-1185">Reference proteome</keyword>
<keyword evidence="2" id="KW-0175">Coiled coil</keyword>
<dbReference type="PANTHER" id="PTHR30469:SF33">
    <property type="entry name" value="SLR1207 PROTEIN"/>
    <property type="match status" value="1"/>
</dbReference>
<feature type="domain" description="Multidrug resistance protein MdtA-like C-terminal permuted SH3" evidence="3">
    <location>
        <begin position="376"/>
        <end position="432"/>
    </location>
</feature>
<evidence type="ECO:0000313" key="4">
    <source>
        <dbReference type="EMBL" id="GGA59536.1"/>
    </source>
</evidence>
<accession>A0A916W1S6</accession>
<gene>
    <name evidence="4" type="ORF">GCM10011499_32120</name>
</gene>
<dbReference type="PANTHER" id="PTHR30469">
    <property type="entry name" value="MULTIDRUG RESISTANCE PROTEIN MDTA"/>
    <property type="match status" value="1"/>
</dbReference>
<comment type="caution">
    <text evidence="4">The sequence shown here is derived from an EMBL/GenBank/DDBJ whole genome shotgun (WGS) entry which is preliminary data.</text>
</comment>
<protein>
    <recommendedName>
        <fullName evidence="3">Multidrug resistance protein MdtA-like C-terminal permuted SH3 domain-containing protein</fullName>
    </recommendedName>
</protein>
<dbReference type="Gene3D" id="2.40.50.100">
    <property type="match status" value="1"/>
</dbReference>
<organism evidence="4 5">
    <name type="scientific">Pelagibacterium lentulum</name>
    <dbReference type="NCBI Taxonomy" id="2029865"/>
    <lineage>
        <taxon>Bacteria</taxon>
        <taxon>Pseudomonadati</taxon>
        <taxon>Pseudomonadota</taxon>
        <taxon>Alphaproteobacteria</taxon>
        <taxon>Hyphomicrobiales</taxon>
        <taxon>Devosiaceae</taxon>
        <taxon>Pelagibacterium</taxon>
    </lineage>
</organism>
<dbReference type="Proteomes" id="UP000596977">
    <property type="component" value="Unassembled WGS sequence"/>
</dbReference>
<dbReference type="InterPro" id="IPR006143">
    <property type="entry name" value="RND_pump_MFP"/>
</dbReference>
<proteinExistence type="inferred from homology"/>
<name>A0A916W1S6_9HYPH</name>
<dbReference type="EMBL" id="BMKB01000005">
    <property type="protein sequence ID" value="GGA59536.1"/>
    <property type="molecule type" value="Genomic_DNA"/>
</dbReference>
<dbReference type="RefSeq" id="WP_127071918.1">
    <property type="nucleotide sequence ID" value="NZ_BMKB01000005.1"/>
</dbReference>
<reference evidence="4 5" key="1">
    <citation type="journal article" date="2014" name="Int. J. Syst. Evol. Microbiol.">
        <title>Complete genome sequence of Corynebacterium casei LMG S-19264T (=DSM 44701T), isolated from a smear-ripened cheese.</title>
        <authorList>
            <consortium name="US DOE Joint Genome Institute (JGI-PGF)"/>
            <person name="Walter F."/>
            <person name="Albersmeier A."/>
            <person name="Kalinowski J."/>
            <person name="Ruckert C."/>
        </authorList>
    </citation>
    <scope>NUCLEOTIDE SEQUENCE [LARGE SCALE GENOMIC DNA]</scope>
    <source>
        <strain evidence="4 5">CGMCC 1.15896</strain>
    </source>
</reference>
<dbReference type="AlphaFoldDB" id="A0A916W1S6"/>
<evidence type="ECO:0000256" key="2">
    <source>
        <dbReference type="SAM" id="Coils"/>
    </source>
</evidence>
<dbReference type="Pfam" id="PF25967">
    <property type="entry name" value="RND-MFP_C"/>
    <property type="match status" value="1"/>
</dbReference>
<dbReference type="Gene3D" id="1.10.287.470">
    <property type="entry name" value="Helix hairpin bin"/>
    <property type="match status" value="1"/>
</dbReference>
<feature type="coiled-coil region" evidence="2">
    <location>
        <begin position="114"/>
        <end position="148"/>
    </location>
</feature>
<dbReference type="InterPro" id="IPR058627">
    <property type="entry name" value="MdtA-like_C"/>
</dbReference>
<dbReference type="OrthoDB" id="9806939at2"/>
<evidence type="ECO:0000259" key="3">
    <source>
        <dbReference type="Pfam" id="PF25967"/>
    </source>
</evidence>
<comment type="similarity">
    <text evidence="1">Belongs to the membrane fusion protein (MFP) (TC 8.A.1) family.</text>
</comment>
<dbReference type="Gene3D" id="2.40.30.170">
    <property type="match status" value="1"/>
</dbReference>
<dbReference type="NCBIfam" id="TIGR01730">
    <property type="entry name" value="RND_mfp"/>
    <property type="match status" value="1"/>
</dbReference>
<evidence type="ECO:0000256" key="1">
    <source>
        <dbReference type="ARBA" id="ARBA00009477"/>
    </source>
</evidence>
<dbReference type="SUPFAM" id="SSF111369">
    <property type="entry name" value="HlyD-like secretion proteins"/>
    <property type="match status" value="1"/>
</dbReference>
<dbReference type="GO" id="GO:0015562">
    <property type="term" value="F:efflux transmembrane transporter activity"/>
    <property type="evidence" value="ECO:0007669"/>
    <property type="project" value="TreeGrafter"/>
</dbReference>
<dbReference type="GO" id="GO:1990281">
    <property type="term" value="C:efflux pump complex"/>
    <property type="evidence" value="ECO:0007669"/>
    <property type="project" value="TreeGrafter"/>
</dbReference>
<evidence type="ECO:0000313" key="5">
    <source>
        <dbReference type="Proteomes" id="UP000596977"/>
    </source>
</evidence>
<sequence>MNRAVVFAGRIALVILPLVAGLAFVAQSASMRSAPAQTDRGEAVTAARVLVMEPQSYTPLLMASGTVTPARTWRAISQVSAEIAWIHPDLRAGHLIDMGTEILRMDTTDYELGLARAQAGIAGAQAQLAELETRKTSLEANLAIASRGLALAETELARRRELQGRDAASQSAVDQTEAAVLERRAQVQEIENALAMLPVQRRTQQAEQAIAEAQLAEARRNLDHTVISMPFDGRIASVGAEQGQFAGAGQELVLADDIARVEIAVPVSPDQMRGLIGEDIDITEAFTLSASDIDALPRSIGLTAEVRLNIASLQASWPARVDRLSFALDPQTRMASIVVSVDDPIRQAELNKRPPLISGMFVDVLITGPVQPDRYIVPREALGRGTDGNWGLYVLDEDDRLRHRVVQTEGFAGNAAVISAGLESGEHVVVSALPIAIEGMIIVPLQDAVLAERMSAYAAGARP</sequence>
<dbReference type="Gene3D" id="2.40.420.20">
    <property type="match status" value="1"/>
</dbReference>